<dbReference type="GO" id="GO:0043190">
    <property type="term" value="C:ATP-binding cassette (ABC) transporter complex"/>
    <property type="evidence" value="ECO:0007669"/>
    <property type="project" value="TreeGrafter"/>
</dbReference>
<keyword evidence="4 6" id="KW-1133">Transmembrane helix</keyword>
<evidence type="ECO:0000313" key="7">
    <source>
        <dbReference type="EMBL" id="ARN77749.1"/>
    </source>
</evidence>
<feature type="transmembrane region" description="Helical" evidence="6">
    <location>
        <begin position="401"/>
        <end position="420"/>
    </location>
</feature>
<evidence type="ECO:0000256" key="1">
    <source>
        <dbReference type="ARBA" id="ARBA00004651"/>
    </source>
</evidence>
<keyword evidence="5 6" id="KW-0472">Membrane</keyword>
<evidence type="ECO:0000256" key="2">
    <source>
        <dbReference type="ARBA" id="ARBA00022475"/>
    </source>
</evidence>
<sequence length="484" mass="54931">MKILDRYILVQYVKTFLSVFTVLMFILVLQAIWLYIKELAGKDLDVVTIVKFLYYSMPVAVPIALPLSVLLAAILVFGNMAENYEFAAMKSNGISLQRAMRSLTIVILGIGFTSFFFANSVIPWGYLKQRNLRQNIAKVKPAMVITEGVFNQVGDINIRVEEKSGDRGQFLEDVIIHKRNPKKTGNFTVIKSERGELKSSLNSNVIQLVLYNGNYYDDLQLKDPVKQRNLPFVRSYFEEYTINVDVSSLNDVDMDEEAITDNHRMLKMNELMIRLDSFDRDLKTGMKTYRENQHAKWKPEYFNRAVASDLDTITTFSNTKNFFADLNNTDQSRAINAAVNKIRNQKATVKNRLEQMKREEKRLATHKIEIHKKFVLGSACVILFFIGAPLGAIIRKGGMGLPLVVATIFFLAYHFINIFAEKSAQQGAMPAWLGAWMGTLIIFPLGIILTYRATTDQGFFDLSGTIKGWFVAKKASKAKTAPSQ</sequence>
<dbReference type="OrthoDB" id="1096108at2"/>
<feature type="transmembrane region" description="Helical" evidence="6">
    <location>
        <begin position="374"/>
        <end position="394"/>
    </location>
</feature>
<evidence type="ECO:0000256" key="5">
    <source>
        <dbReference type="ARBA" id="ARBA00023136"/>
    </source>
</evidence>
<protein>
    <submittedName>
        <fullName evidence="7">Permease</fullName>
    </submittedName>
</protein>
<dbReference type="PANTHER" id="PTHR33529:SF6">
    <property type="entry name" value="YJGP_YJGQ FAMILY PERMEASE"/>
    <property type="match status" value="1"/>
</dbReference>
<dbReference type="RefSeq" id="WP_085766550.1">
    <property type="nucleotide sequence ID" value="NZ_CP019344.1"/>
</dbReference>
<feature type="transmembrane region" description="Helical" evidence="6">
    <location>
        <begin position="12"/>
        <end position="36"/>
    </location>
</feature>
<dbReference type="PANTHER" id="PTHR33529">
    <property type="entry name" value="SLR0882 PROTEIN-RELATED"/>
    <property type="match status" value="1"/>
</dbReference>
<dbReference type="STRING" id="331648.BST97_06920"/>
<feature type="transmembrane region" description="Helical" evidence="6">
    <location>
        <begin position="102"/>
        <end position="126"/>
    </location>
</feature>
<dbReference type="AlphaFoldDB" id="A0A1W6MJV2"/>
<organism evidence="7 8">
    <name type="scientific">Nonlabens spongiae</name>
    <dbReference type="NCBI Taxonomy" id="331648"/>
    <lineage>
        <taxon>Bacteria</taxon>
        <taxon>Pseudomonadati</taxon>
        <taxon>Bacteroidota</taxon>
        <taxon>Flavobacteriia</taxon>
        <taxon>Flavobacteriales</taxon>
        <taxon>Flavobacteriaceae</taxon>
        <taxon>Nonlabens</taxon>
    </lineage>
</organism>
<gene>
    <name evidence="7" type="ORF">BST97_06920</name>
</gene>
<evidence type="ECO:0000256" key="4">
    <source>
        <dbReference type="ARBA" id="ARBA00022989"/>
    </source>
</evidence>
<evidence type="ECO:0000313" key="8">
    <source>
        <dbReference type="Proteomes" id="UP000193431"/>
    </source>
</evidence>
<name>A0A1W6MJV2_9FLAO</name>
<feature type="transmembrane region" description="Helical" evidence="6">
    <location>
        <begin position="56"/>
        <end position="81"/>
    </location>
</feature>
<reference evidence="7 8" key="1">
    <citation type="submission" date="2016-11" db="EMBL/GenBank/DDBJ databases">
        <title>Trade-off between light-utilization and light-protection in marine flavobacteria.</title>
        <authorList>
            <person name="Kumagai Y."/>
        </authorList>
    </citation>
    <scope>NUCLEOTIDE SEQUENCE [LARGE SCALE GENOMIC DNA]</scope>
    <source>
        <strain evidence="7 8">JCM 13191</strain>
    </source>
</reference>
<keyword evidence="8" id="KW-1185">Reference proteome</keyword>
<keyword evidence="2" id="KW-1003">Cell membrane</keyword>
<dbReference type="GO" id="GO:0015920">
    <property type="term" value="P:lipopolysaccharide transport"/>
    <property type="evidence" value="ECO:0007669"/>
    <property type="project" value="TreeGrafter"/>
</dbReference>
<dbReference type="Pfam" id="PF03739">
    <property type="entry name" value="LptF_LptG"/>
    <property type="match status" value="1"/>
</dbReference>
<proteinExistence type="predicted"/>
<keyword evidence="3 6" id="KW-0812">Transmembrane</keyword>
<comment type="subcellular location">
    <subcellularLocation>
        <location evidence="1">Cell membrane</location>
        <topology evidence="1">Multi-pass membrane protein</topology>
    </subcellularLocation>
</comment>
<feature type="transmembrane region" description="Helical" evidence="6">
    <location>
        <begin position="432"/>
        <end position="451"/>
    </location>
</feature>
<dbReference type="EMBL" id="CP019344">
    <property type="protein sequence ID" value="ARN77749.1"/>
    <property type="molecule type" value="Genomic_DNA"/>
</dbReference>
<evidence type="ECO:0000256" key="6">
    <source>
        <dbReference type="SAM" id="Phobius"/>
    </source>
</evidence>
<accession>A0A1W6MJV2</accession>
<dbReference type="InterPro" id="IPR005495">
    <property type="entry name" value="LptG/LptF_permease"/>
</dbReference>
<dbReference type="Proteomes" id="UP000193431">
    <property type="component" value="Chromosome"/>
</dbReference>
<evidence type="ECO:0000256" key="3">
    <source>
        <dbReference type="ARBA" id="ARBA00022692"/>
    </source>
</evidence>